<dbReference type="HAMAP" id="MF_00083">
    <property type="entry name" value="Pept_tRNA_hydro_bact"/>
    <property type="match status" value="1"/>
</dbReference>
<keyword evidence="8" id="KW-1185">Reference proteome</keyword>
<evidence type="ECO:0000256" key="5">
    <source>
        <dbReference type="ARBA" id="ARBA00038063"/>
    </source>
</evidence>
<evidence type="ECO:0000256" key="3">
    <source>
        <dbReference type="ARBA" id="ARBA00022801"/>
    </source>
</evidence>
<accession>A0A9C7UVD9</accession>
<proteinExistence type="inferred from homology"/>
<keyword evidence="2" id="KW-0820">tRNA-binding</keyword>
<evidence type="ECO:0000256" key="1">
    <source>
        <dbReference type="ARBA" id="ARBA00013260"/>
    </source>
</evidence>
<dbReference type="EMBL" id="BQMJ01000079">
    <property type="protein sequence ID" value="GJQ15988.1"/>
    <property type="molecule type" value="Genomic_DNA"/>
</dbReference>
<evidence type="ECO:0000313" key="8">
    <source>
        <dbReference type="Proteomes" id="UP001061958"/>
    </source>
</evidence>
<dbReference type="CDD" id="cd00462">
    <property type="entry name" value="PTH"/>
    <property type="match status" value="1"/>
</dbReference>
<dbReference type="Proteomes" id="UP001061958">
    <property type="component" value="Unassembled WGS sequence"/>
</dbReference>
<dbReference type="PROSITE" id="PS01196">
    <property type="entry name" value="PEPT_TRNA_HYDROL_2"/>
    <property type="match status" value="1"/>
</dbReference>
<dbReference type="InterPro" id="IPR001328">
    <property type="entry name" value="Pept_tRNA_hydro"/>
</dbReference>
<dbReference type="AlphaFoldDB" id="A0A9C7UVD9"/>
<comment type="caution">
    <text evidence="7">The sequence shown here is derived from an EMBL/GenBank/DDBJ whole genome shotgun (WGS) entry which is preliminary data.</text>
</comment>
<dbReference type="Pfam" id="PF01195">
    <property type="entry name" value="Pept_tRNA_hydro"/>
    <property type="match status" value="1"/>
</dbReference>
<dbReference type="EC" id="3.1.1.29" evidence="1"/>
<name>A0A9C7UVD9_9RHOD</name>
<dbReference type="FunFam" id="3.40.50.1470:FF:000001">
    <property type="entry name" value="Peptidyl-tRNA hydrolase"/>
    <property type="match status" value="1"/>
</dbReference>
<dbReference type="Gene3D" id="3.40.50.1470">
    <property type="entry name" value="Peptidyl-tRNA hydrolase"/>
    <property type="match status" value="1"/>
</dbReference>
<reference evidence="7" key="2">
    <citation type="submission" date="2022-01" db="EMBL/GenBank/DDBJ databases">
        <authorList>
            <person name="Hirooka S."/>
            <person name="Miyagishima S.Y."/>
        </authorList>
    </citation>
    <scope>NUCLEOTIDE SEQUENCE</scope>
    <source>
        <strain evidence="7">NBRC 102759</strain>
    </source>
</reference>
<protein>
    <recommendedName>
        <fullName evidence="1">peptidyl-tRNA hydrolase</fullName>
        <ecNumber evidence="1">3.1.1.29</ecNumber>
    </recommendedName>
</protein>
<dbReference type="OrthoDB" id="1711136at2759"/>
<dbReference type="PANTHER" id="PTHR17224:SF1">
    <property type="entry name" value="PEPTIDYL-TRNA HYDROLASE"/>
    <property type="match status" value="1"/>
</dbReference>
<reference evidence="7" key="1">
    <citation type="journal article" date="2022" name="Proc. Natl. Acad. Sci. U.S.A.">
        <title>Life cycle and functional genomics of the unicellular red alga Galdieria for elucidating algal and plant evolution and industrial use.</title>
        <authorList>
            <person name="Hirooka S."/>
            <person name="Itabashi T."/>
            <person name="Ichinose T.M."/>
            <person name="Onuma R."/>
            <person name="Fujiwara T."/>
            <person name="Yamashita S."/>
            <person name="Jong L.W."/>
            <person name="Tomita R."/>
            <person name="Iwane A.H."/>
            <person name="Miyagishima S.Y."/>
        </authorList>
    </citation>
    <scope>NUCLEOTIDE SEQUENCE</scope>
    <source>
        <strain evidence="7">NBRC 102759</strain>
    </source>
</reference>
<evidence type="ECO:0000256" key="4">
    <source>
        <dbReference type="ARBA" id="ARBA00022884"/>
    </source>
</evidence>
<keyword evidence="3" id="KW-0378">Hydrolase</keyword>
<dbReference type="EMBL" id="BQMJ01000080">
    <property type="protein sequence ID" value="GJQ16030.1"/>
    <property type="molecule type" value="Genomic_DNA"/>
</dbReference>
<dbReference type="InterPro" id="IPR018171">
    <property type="entry name" value="Pept_tRNA_hydro_CS"/>
</dbReference>
<dbReference type="GO" id="GO:0000049">
    <property type="term" value="F:tRNA binding"/>
    <property type="evidence" value="ECO:0007669"/>
    <property type="project" value="UniProtKB-KW"/>
</dbReference>
<evidence type="ECO:0000313" key="7">
    <source>
        <dbReference type="EMBL" id="GJQ16030.1"/>
    </source>
</evidence>
<dbReference type="NCBIfam" id="TIGR00447">
    <property type="entry name" value="pth"/>
    <property type="match status" value="1"/>
</dbReference>
<dbReference type="GO" id="GO:0004045">
    <property type="term" value="F:peptidyl-tRNA hydrolase activity"/>
    <property type="evidence" value="ECO:0007669"/>
    <property type="project" value="UniProtKB-EC"/>
</dbReference>
<organism evidence="7 8">
    <name type="scientific">Galdieria partita</name>
    <dbReference type="NCBI Taxonomy" id="83374"/>
    <lineage>
        <taxon>Eukaryota</taxon>
        <taxon>Rhodophyta</taxon>
        <taxon>Bangiophyceae</taxon>
        <taxon>Galdieriales</taxon>
        <taxon>Galdieriaceae</taxon>
        <taxon>Galdieria</taxon>
    </lineage>
</organism>
<evidence type="ECO:0000256" key="2">
    <source>
        <dbReference type="ARBA" id="ARBA00022555"/>
    </source>
</evidence>
<dbReference type="PANTHER" id="PTHR17224">
    <property type="entry name" value="PEPTIDYL-TRNA HYDROLASE"/>
    <property type="match status" value="1"/>
</dbReference>
<gene>
    <name evidence="6" type="ORF">GpartN1_g7779.t1</name>
    <name evidence="7" type="ORF">GpartN1_g7821.t1</name>
</gene>
<evidence type="ECO:0000313" key="6">
    <source>
        <dbReference type="EMBL" id="GJQ15988.1"/>
    </source>
</evidence>
<dbReference type="SUPFAM" id="SSF53178">
    <property type="entry name" value="Peptidyl-tRNA hydrolase-like"/>
    <property type="match status" value="1"/>
</dbReference>
<dbReference type="InterPro" id="IPR036416">
    <property type="entry name" value="Pept_tRNA_hydro_sf"/>
</dbReference>
<keyword evidence="4" id="KW-0694">RNA-binding</keyword>
<comment type="similarity">
    <text evidence="5">Belongs to the PTH family.</text>
</comment>
<sequence>MIARDALFVSSTLVRTTKTKCVQKYFYCCSHNGGSNNSAVSSQKCRECLIVGLGNPASHLKNTRHNLGFEILDFYASQYSLTFTKDKYLNAEYACRQYPNAKVHFLKPMTFMNNSGQSVAAMMRRVAFSLENILVIVDDMSLPFGQTRLRLKGSHGGHNGLKSVEKVLGSQQYVRLRVGIDAPKEKSLSAQVYVLSPFSPVEKKQLVQVFWNCAHLLNMWIEESHSQKLLAIANAPYKL</sequence>